<organism evidence="1 2">
    <name type="scientific">Wickerhamomyces pijperi</name>
    <name type="common">Yeast</name>
    <name type="synonym">Pichia pijperi</name>
    <dbReference type="NCBI Taxonomy" id="599730"/>
    <lineage>
        <taxon>Eukaryota</taxon>
        <taxon>Fungi</taxon>
        <taxon>Dikarya</taxon>
        <taxon>Ascomycota</taxon>
        <taxon>Saccharomycotina</taxon>
        <taxon>Saccharomycetes</taxon>
        <taxon>Phaffomycetales</taxon>
        <taxon>Wickerhamomycetaceae</taxon>
        <taxon>Wickerhamomyces</taxon>
    </lineage>
</organism>
<reference evidence="1" key="2">
    <citation type="submission" date="2021-01" db="EMBL/GenBank/DDBJ databases">
        <authorList>
            <person name="Schikora-Tamarit M.A."/>
        </authorList>
    </citation>
    <scope>NUCLEOTIDE SEQUENCE</scope>
    <source>
        <strain evidence="1">CBS2887</strain>
    </source>
</reference>
<evidence type="ECO:0000313" key="1">
    <source>
        <dbReference type="EMBL" id="KAH3688538.1"/>
    </source>
</evidence>
<protein>
    <recommendedName>
        <fullName evidence="3">25S rRNA (Uridine(2843)-N(3))-methyltransferase</fullName>
    </recommendedName>
</protein>
<dbReference type="OrthoDB" id="6419443at2759"/>
<dbReference type="InterPro" id="IPR021463">
    <property type="entry name" value="Methyltransf_34"/>
</dbReference>
<sequence>MSRRIERSIARRELLRAEYGDSDDEDYEISETPNTIPSITKHSLPPRDILKLFYDSFHLLFDSPDLEKFIQSVKTELYNREYLAAFDNDDKRMAYCCRWSPSRALAYTSLFGSLIEVRELIQSQEANVLLIGGGAGAELAAVCSVLTKAIVDNDASEDLDFNIDLFDIADWSRITNKLSSEIRKTWFNNKYQDEIKINFKNHDILNHSTDFSTYNFISLLFTTNELFKEDKKKSLQFFQQLNQTCEPGTLLLITESAGSYSHIEIGTKKFPIQFLIDTILLGKHYQKNPDDGDWELVRQTDSCWYRVGNDPNEYSYPLKLENMRFFFRLYRKK</sequence>
<gene>
    <name evidence="1" type="ORF">WICPIJ_000459</name>
</gene>
<dbReference type="Proteomes" id="UP000774326">
    <property type="component" value="Unassembled WGS sequence"/>
</dbReference>
<comment type="caution">
    <text evidence="1">The sequence shown here is derived from an EMBL/GenBank/DDBJ whole genome shotgun (WGS) entry which is preliminary data.</text>
</comment>
<keyword evidence="2" id="KW-1185">Reference proteome</keyword>
<reference evidence="1" key="1">
    <citation type="journal article" date="2021" name="Open Biol.">
        <title>Shared evolutionary footprints suggest mitochondrial oxidative damage underlies multiple complex I losses in fungi.</title>
        <authorList>
            <person name="Schikora-Tamarit M.A."/>
            <person name="Marcet-Houben M."/>
            <person name="Nosek J."/>
            <person name="Gabaldon T."/>
        </authorList>
    </citation>
    <scope>NUCLEOTIDE SEQUENCE</scope>
    <source>
        <strain evidence="1">CBS2887</strain>
    </source>
</reference>
<dbReference type="Pfam" id="PF11312">
    <property type="entry name" value="Methyltransf_34"/>
    <property type="match status" value="1"/>
</dbReference>
<evidence type="ECO:0008006" key="3">
    <source>
        <dbReference type="Google" id="ProtNLM"/>
    </source>
</evidence>
<name>A0A9P8QCQ7_WICPI</name>
<dbReference type="AlphaFoldDB" id="A0A9P8QCQ7"/>
<accession>A0A9P8QCQ7</accession>
<evidence type="ECO:0000313" key="2">
    <source>
        <dbReference type="Proteomes" id="UP000774326"/>
    </source>
</evidence>
<proteinExistence type="predicted"/>
<dbReference type="EMBL" id="JAEUBG010000295">
    <property type="protein sequence ID" value="KAH3688538.1"/>
    <property type="molecule type" value="Genomic_DNA"/>
</dbReference>